<feature type="chain" id="PRO_5038093670" evidence="1">
    <location>
        <begin position="22"/>
        <end position="179"/>
    </location>
</feature>
<sequence length="179" mass="21137">MDRCLVRWLLSAVAIIACVESHGSPADFDFIGSSHWAQSYRQTCENPPTRYHENPSLLCYRRFVRLSPVDIEVLSRFPLLLHYHKLITADNARSFVRMAEARTITEQLVVQDDNPKIHQTHDSRRANGTWMRHEEEGIVRTLYRQVQERLALNLRAAEDWQVLRLYWSPSRAFYDKYSF</sequence>
<name>A0A914XP83_9BILA</name>
<dbReference type="PROSITE" id="PS51257">
    <property type="entry name" value="PROKAR_LIPOPROTEIN"/>
    <property type="match status" value="1"/>
</dbReference>
<keyword evidence="1" id="KW-0732">Signal</keyword>
<dbReference type="WBParaSite" id="PSAMB.scaffold90size81551.g1916.t1">
    <property type="protein sequence ID" value="PSAMB.scaffold90size81551.g1916.t1"/>
    <property type="gene ID" value="PSAMB.scaffold90size81551.g1916"/>
</dbReference>
<dbReference type="Gene3D" id="2.60.120.620">
    <property type="entry name" value="q2cbj1_9rhob like domain"/>
    <property type="match status" value="1"/>
</dbReference>
<reference evidence="3" key="1">
    <citation type="submission" date="2022-11" db="UniProtKB">
        <authorList>
            <consortium name="WormBaseParasite"/>
        </authorList>
    </citation>
    <scope>IDENTIFICATION</scope>
</reference>
<evidence type="ECO:0000256" key="1">
    <source>
        <dbReference type="SAM" id="SignalP"/>
    </source>
</evidence>
<keyword evidence="2" id="KW-1185">Reference proteome</keyword>
<proteinExistence type="predicted"/>
<evidence type="ECO:0000313" key="2">
    <source>
        <dbReference type="Proteomes" id="UP000887566"/>
    </source>
</evidence>
<evidence type="ECO:0000313" key="3">
    <source>
        <dbReference type="WBParaSite" id="PSAMB.scaffold90size81551.g1916.t1"/>
    </source>
</evidence>
<protein>
    <submittedName>
        <fullName evidence="3">Uncharacterized protein</fullName>
    </submittedName>
</protein>
<feature type="signal peptide" evidence="1">
    <location>
        <begin position="1"/>
        <end position="21"/>
    </location>
</feature>
<dbReference type="AlphaFoldDB" id="A0A914XP83"/>
<accession>A0A914XP83</accession>
<dbReference type="Proteomes" id="UP000887566">
    <property type="component" value="Unplaced"/>
</dbReference>
<organism evidence="2 3">
    <name type="scientific">Plectus sambesii</name>
    <dbReference type="NCBI Taxonomy" id="2011161"/>
    <lineage>
        <taxon>Eukaryota</taxon>
        <taxon>Metazoa</taxon>
        <taxon>Ecdysozoa</taxon>
        <taxon>Nematoda</taxon>
        <taxon>Chromadorea</taxon>
        <taxon>Plectida</taxon>
        <taxon>Plectina</taxon>
        <taxon>Plectoidea</taxon>
        <taxon>Plectidae</taxon>
        <taxon>Plectus</taxon>
    </lineage>
</organism>